<evidence type="ECO:0000256" key="3">
    <source>
        <dbReference type="ARBA" id="ARBA00022670"/>
    </source>
</evidence>
<reference evidence="11" key="1">
    <citation type="submission" date="2014-07" db="EMBL/GenBank/DDBJ databases">
        <authorList>
            <person name="Martin A.A"/>
            <person name="De Silva N."/>
        </authorList>
    </citation>
    <scope>NUCLEOTIDE SEQUENCE</scope>
</reference>
<dbReference type="CDD" id="cd02657">
    <property type="entry name" value="Peptidase_C19A"/>
    <property type="match status" value="1"/>
</dbReference>
<dbReference type="PROSITE" id="PS00973">
    <property type="entry name" value="USP_2"/>
    <property type="match status" value="1"/>
</dbReference>
<sequence length="501" mass="57124">MIQGDFVVMSTHLFNFLNDDFFRDMSKVTVKWGKEKYELVVDQNQPPLLLKQELQKLTGVDIERQKVMVKGKVLDNEDWKGVKLTAGSILMMMGQVGPVISVEKPPESETAMDTTNSDDPNSQIPPPTGLKNLGNTCYLNATIQALKVIPEVNEALKTYNPNAPSESNNHSTNKSFLISLKSLFVTLDENRKEQRAVTPMIFLNLFHKLCPQMATTTSKGDLEQQDANEAWVEICKHVLPNLKLPKDGSTPLSKLFSGSFQSTIKNLENPEEEVTTSSEDFLQLSCFLAQDVKYLQNGLKSRMIEEIDKMSLSLNRNCKYEKRTLISRLPAYVAIQFVRFFYKEKGQINAKILKDVKFPMSLDLYDLCTPELKKKLEPMRAAFKAEDDASAIRKKEESENMKFEEVRYDFEDDIGSSNSGLYELKAVVTHKGRYANGGHYVGWVRIENKKNRKEDKWAMCDDDEVHFVTEEQVKKLSGGGDWHCAYVLLYGPRILKRPIKE</sequence>
<keyword evidence="4 7" id="KW-0833">Ubl conjugation pathway</keyword>
<dbReference type="InterPro" id="IPR018200">
    <property type="entry name" value="USP_CS"/>
</dbReference>
<dbReference type="Pfam" id="PF00443">
    <property type="entry name" value="UCH"/>
    <property type="match status" value="1"/>
</dbReference>
<feature type="compositionally biased region" description="Polar residues" evidence="8">
    <location>
        <begin position="111"/>
        <end position="122"/>
    </location>
</feature>
<keyword evidence="11" id="KW-1185">Reference proteome</keyword>
<dbReference type="EC" id="3.4.19.12" evidence="7"/>
<comment type="similarity">
    <text evidence="2">Belongs to the peptidase C19 family. USP14/UBP6 subfamily.</text>
</comment>
<dbReference type="InterPro" id="IPR044635">
    <property type="entry name" value="UBP14-like"/>
</dbReference>
<evidence type="ECO:0000256" key="5">
    <source>
        <dbReference type="ARBA" id="ARBA00022801"/>
    </source>
</evidence>
<keyword evidence="5 7" id="KW-0378">Hydrolase</keyword>
<dbReference type="PROSITE" id="PS50235">
    <property type="entry name" value="USP_3"/>
    <property type="match status" value="1"/>
</dbReference>
<dbReference type="GO" id="GO:0004843">
    <property type="term" value="F:cysteine-type deubiquitinase activity"/>
    <property type="evidence" value="ECO:0007669"/>
    <property type="project" value="UniProtKB-UniRule"/>
</dbReference>
<evidence type="ECO:0000256" key="4">
    <source>
        <dbReference type="ARBA" id="ARBA00022786"/>
    </source>
</evidence>
<feature type="region of interest" description="Disordered" evidence="8">
    <location>
        <begin position="105"/>
        <end position="126"/>
    </location>
</feature>
<dbReference type="InterPro" id="IPR001394">
    <property type="entry name" value="Peptidase_C19_UCH"/>
</dbReference>
<evidence type="ECO:0000256" key="6">
    <source>
        <dbReference type="ARBA" id="ARBA00022807"/>
    </source>
</evidence>
<accession>A0A0K0FDU6</accession>
<dbReference type="InterPro" id="IPR038765">
    <property type="entry name" value="Papain-like_cys_pep_sf"/>
</dbReference>
<dbReference type="PROSITE" id="PS50053">
    <property type="entry name" value="UBIQUITIN_2"/>
    <property type="match status" value="1"/>
</dbReference>
<organism evidence="11 12">
    <name type="scientific">Strongyloides venezuelensis</name>
    <name type="common">Threadworm</name>
    <dbReference type="NCBI Taxonomy" id="75913"/>
    <lineage>
        <taxon>Eukaryota</taxon>
        <taxon>Metazoa</taxon>
        <taxon>Ecdysozoa</taxon>
        <taxon>Nematoda</taxon>
        <taxon>Chromadorea</taxon>
        <taxon>Rhabditida</taxon>
        <taxon>Tylenchina</taxon>
        <taxon>Panagrolaimomorpha</taxon>
        <taxon>Strongyloidoidea</taxon>
        <taxon>Strongyloididae</taxon>
        <taxon>Strongyloides</taxon>
    </lineage>
</organism>
<dbReference type="InterPro" id="IPR029071">
    <property type="entry name" value="Ubiquitin-like_domsf"/>
</dbReference>
<proteinExistence type="inferred from homology"/>
<dbReference type="Proteomes" id="UP000035680">
    <property type="component" value="Unassembled WGS sequence"/>
</dbReference>
<feature type="domain" description="Ubiquitin-like" evidence="9">
    <location>
        <begin position="26"/>
        <end position="77"/>
    </location>
</feature>
<protein>
    <recommendedName>
        <fullName evidence="7">Ubiquitin carboxyl-terminal hydrolase</fullName>
        <ecNumber evidence="7">3.4.19.12</ecNumber>
    </recommendedName>
</protein>
<dbReference type="Gene3D" id="3.90.70.10">
    <property type="entry name" value="Cysteine proteinases"/>
    <property type="match status" value="1"/>
</dbReference>
<dbReference type="AlphaFoldDB" id="A0A0K0FDU6"/>
<dbReference type="GO" id="GO:0070628">
    <property type="term" value="F:proteasome binding"/>
    <property type="evidence" value="ECO:0007669"/>
    <property type="project" value="TreeGrafter"/>
</dbReference>
<comment type="catalytic activity">
    <reaction evidence="1 7">
        <text>Thiol-dependent hydrolysis of ester, thioester, amide, peptide and isopeptide bonds formed by the C-terminal Gly of ubiquitin (a 76-residue protein attached to proteins as an intracellular targeting signal).</text>
        <dbReference type="EC" id="3.4.19.12"/>
    </reaction>
</comment>
<evidence type="ECO:0000256" key="1">
    <source>
        <dbReference type="ARBA" id="ARBA00000707"/>
    </source>
</evidence>
<evidence type="ECO:0000256" key="8">
    <source>
        <dbReference type="SAM" id="MobiDB-lite"/>
    </source>
</evidence>
<dbReference type="WBParaSite" id="SVE_0702300.1">
    <property type="protein sequence ID" value="SVE_0702300.1"/>
    <property type="gene ID" value="SVE_0702300"/>
</dbReference>
<dbReference type="InterPro" id="IPR028889">
    <property type="entry name" value="USP"/>
</dbReference>
<dbReference type="PROSITE" id="PS00972">
    <property type="entry name" value="USP_1"/>
    <property type="match status" value="1"/>
</dbReference>
<dbReference type="PANTHER" id="PTHR43982">
    <property type="entry name" value="UBIQUITIN CARBOXYL-TERMINAL HYDROLASE"/>
    <property type="match status" value="1"/>
</dbReference>
<evidence type="ECO:0000313" key="11">
    <source>
        <dbReference type="Proteomes" id="UP000035680"/>
    </source>
</evidence>
<keyword evidence="6 7" id="KW-0788">Thiol protease</keyword>
<dbReference type="Pfam" id="PF00240">
    <property type="entry name" value="ubiquitin"/>
    <property type="match status" value="1"/>
</dbReference>
<dbReference type="GO" id="GO:0016579">
    <property type="term" value="P:protein deubiquitination"/>
    <property type="evidence" value="ECO:0007669"/>
    <property type="project" value="InterPro"/>
</dbReference>
<dbReference type="SUPFAM" id="SSF54236">
    <property type="entry name" value="Ubiquitin-like"/>
    <property type="match status" value="1"/>
</dbReference>
<evidence type="ECO:0000256" key="2">
    <source>
        <dbReference type="ARBA" id="ARBA00008739"/>
    </source>
</evidence>
<dbReference type="Gene3D" id="3.10.20.90">
    <property type="entry name" value="Phosphatidylinositol 3-kinase Catalytic Subunit, Chain A, domain 1"/>
    <property type="match status" value="1"/>
</dbReference>
<dbReference type="InterPro" id="IPR000626">
    <property type="entry name" value="Ubiquitin-like_dom"/>
</dbReference>
<dbReference type="GO" id="GO:0043161">
    <property type="term" value="P:proteasome-mediated ubiquitin-dependent protein catabolic process"/>
    <property type="evidence" value="ECO:0007669"/>
    <property type="project" value="InterPro"/>
</dbReference>
<dbReference type="SMART" id="SM00213">
    <property type="entry name" value="UBQ"/>
    <property type="match status" value="1"/>
</dbReference>
<evidence type="ECO:0000259" key="9">
    <source>
        <dbReference type="PROSITE" id="PS50053"/>
    </source>
</evidence>
<feature type="domain" description="USP" evidence="10">
    <location>
        <begin position="128"/>
        <end position="493"/>
    </location>
</feature>
<dbReference type="SUPFAM" id="SSF54001">
    <property type="entry name" value="Cysteine proteinases"/>
    <property type="match status" value="1"/>
</dbReference>
<evidence type="ECO:0000256" key="7">
    <source>
        <dbReference type="RuleBase" id="RU366025"/>
    </source>
</evidence>
<evidence type="ECO:0000259" key="10">
    <source>
        <dbReference type="PROSITE" id="PS50235"/>
    </source>
</evidence>
<dbReference type="STRING" id="75913.A0A0K0FDU6"/>
<dbReference type="GO" id="GO:0061136">
    <property type="term" value="P:regulation of proteasomal protein catabolic process"/>
    <property type="evidence" value="ECO:0007669"/>
    <property type="project" value="TreeGrafter"/>
</dbReference>
<evidence type="ECO:0000313" key="12">
    <source>
        <dbReference type="WBParaSite" id="SVE_0702300.1"/>
    </source>
</evidence>
<dbReference type="PANTHER" id="PTHR43982:SF1">
    <property type="entry name" value="UBIQUITIN CARBOXYL-TERMINAL HYDROLASE 14"/>
    <property type="match status" value="1"/>
</dbReference>
<reference evidence="12" key="2">
    <citation type="submission" date="2015-08" db="UniProtKB">
        <authorList>
            <consortium name="WormBaseParasite"/>
        </authorList>
    </citation>
    <scope>IDENTIFICATION</scope>
</reference>
<keyword evidence="3 7" id="KW-0645">Protease</keyword>
<name>A0A0K0FDU6_STRVS</name>